<dbReference type="KEGG" id="ssm:Spirs_4302"/>
<reference evidence="2 3" key="1">
    <citation type="journal article" date="2010" name="Stand. Genomic Sci.">
        <title>Complete genome sequence of Spirochaeta smaragdinae type strain (SEBR 4228).</title>
        <authorList>
            <person name="Mavromatis K."/>
            <person name="Yasawong M."/>
            <person name="Chertkov O."/>
            <person name="Lapidus A."/>
            <person name="Lucas S."/>
            <person name="Nolan M."/>
            <person name="Del Rio T.G."/>
            <person name="Tice H."/>
            <person name="Cheng J.F."/>
            <person name="Pitluck S."/>
            <person name="Liolios K."/>
            <person name="Ivanova N."/>
            <person name="Tapia R."/>
            <person name="Han C."/>
            <person name="Bruce D."/>
            <person name="Goodwin L."/>
            <person name="Pati A."/>
            <person name="Chen A."/>
            <person name="Palaniappan K."/>
            <person name="Land M."/>
            <person name="Hauser L."/>
            <person name="Chang Y.J."/>
            <person name="Jeffries C.D."/>
            <person name="Detter J.C."/>
            <person name="Rohde M."/>
            <person name="Brambilla E."/>
            <person name="Spring S."/>
            <person name="Goker M."/>
            <person name="Sikorski J."/>
            <person name="Woyke T."/>
            <person name="Bristow J."/>
            <person name="Eisen J.A."/>
            <person name="Markowitz V."/>
            <person name="Hugenholtz P."/>
            <person name="Klenk H.P."/>
            <person name="Kyrpides N.C."/>
        </authorList>
    </citation>
    <scope>NUCLEOTIDE SEQUENCE [LARGE SCALE GENOMIC DNA]</scope>
    <source>
        <strain evidence="3">DSM 11293 / JCM 15392 / SEBR 4228</strain>
    </source>
</reference>
<gene>
    <name evidence="2" type="ordered locus">Spirs_4302</name>
</gene>
<evidence type="ECO:0000259" key="1">
    <source>
        <dbReference type="Pfam" id="PF01106"/>
    </source>
</evidence>
<dbReference type="RefSeq" id="WP_013256831.1">
    <property type="nucleotide sequence ID" value="NC_014364.1"/>
</dbReference>
<dbReference type="Gene3D" id="3.30.300.130">
    <property type="entry name" value="Fe-S cluster assembly (FSCA)"/>
    <property type="match status" value="1"/>
</dbReference>
<dbReference type="STRING" id="573413.Spirs_4302"/>
<protein>
    <submittedName>
        <fullName evidence="2">Nitrogen-fixing NifU domain protein</fullName>
    </submittedName>
</protein>
<dbReference type="AlphaFoldDB" id="E1RA56"/>
<feature type="domain" description="NIF system FeS cluster assembly NifU C-terminal" evidence="1">
    <location>
        <begin position="9"/>
        <end position="74"/>
    </location>
</feature>
<name>E1RA56_SEDSS</name>
<dbReference type="PANTHER" id="PTHR11178">
    <property type="entry name" value="IRON-SULFUR CLUSTER SCAFFOLD PROTEIN NFU-RELATED"/>
    <property type="match status" value="1"/>
</dbReference>
<evidence type="ECO:0000313" key="3">
    <source>
        <dbReference type="Proteomes" id="UP000002318"/>
    </source>
</evidence>
<dbReference type="EMBL" id="CP002116">
    <property type="protein sequence ID" value="ADK83375.1"/>
    <property type="molecule type" value="Genomic_DNA"/>
</dbReference>
<accession>E1RA56</accession>
<dbReference type="Proteomes" id="UP000002318">
    <property type="component" value="Chromosome"/>
</dbReference>
<organism evidence="2 3">
    <name type="scientific">Sediminispirochaeta smaragdinae (strain DSM 11293 / JCM 15392 / SEBR 4228)</name>
    <name type="common">Spirochaeta smaragdinae</name>
    <dbReference type="NCBI Taxonomy" id="573413"/>
    <lineage>
        <taxon>Bacteria</taxon>
        <taxon>Pseudomonadati</taxon>
        <taxon>Spirochaetota</taxon>
        <taxon>Spirochaetia</taxon>
        <taxon>Spirochaetales</taxon>
        <taxon>Spirochaetaceae</taxon>
        <taxon>Sediminispirochaeta</taxon>
    </lineage>
</organism>
<evidence type="ECO:0000313" key="2">
    <source>
        <dbReference type="EMBL" id="ADK83375.1"/>
    </source>
</evidence>
<dbReference type="InterPro" id="IPR001075">
    <property type="entry name" value="NIF_FeS_clus_asmbl_NifU_C"/>
</dbReference>
<dbReference type="eggNOG" id="COG0694">
    <property type="taxonomic scope" value="Bacteria"/>
</dbReference>
<dbReference type="GO" id="GO:0016226">
    <property type="term" value="P:iron-sulfur cluster assembly"/>
    <property type="evidence" value="ECO:0007669"/>
    <property type="project" value="InterPro"/>
</dbReference>
<dbReference type="HOGENOM" id="CLU_060555_4_3_12"/>
<dbReference type="Pfam" id="PF01106">
    <property type="entry name" value="NifU"/>
    <property type="match status" value="1"/>
</dbReference>
<sequence length="77" mass="8283">MELELEGKVKKAIQDIRPSLQADGGDIELVTVGENGKVSVRLTGACNGCPMAQITLKQGVERYLKETIPEIKSVDAV</sequence>
<dbReference type="InterPro" id="IPR034904">
    <property type="entry name" value="FSCA_dom_sf"/>
</dbReference>
<dbReference type="GO" id="GO:0005506">
    <property type="term" value="F:iron ion binding"/>
    <property type="evidence" value="ECO:0007669"/>
    <property type="project" value="InterPro"/>
</dbReference>
<dbReference type="SUPFAM" id="SSF117916">
    <property type="entry name" value="Fe-S cluster assembly (FSCA) domain-like"/>
    <property type="match status" value="1"/>
</dbReference>
<proteinExistence type="predicted"/>
<dbReference type="GO" id="GO:0051536">
    <property type="term" value="F:iron-sulfur cluster binding"/>
    <property type="evidence" value="ECO:0007669"/>
    <property type="project" value="InterPro"/>
</dbReference>
<dbReference type="OrthoDB" id="9796965at2"/>
<keyword evidence="3" id="KW-1185">Reference proteome</keyword>